<protein>
    <submittedName>
        <fullName evidence="1">Uncharacterized protein</fullName>
    </submittedName>
</protein>
<name>A0ACC0DFZ3_9PEZI</name>
<gene>
    <name evidence="1" type="ORF">F4821DRAFT_188891</name>
</gene>
<keyword evidence="2" id="KW-1185">Reference proteome</keyword>
<comment type="caution">
    <text evidence="1">The sequence shown here is derived from an EMBL/GenBank/DDBJ whole genome shotgun (WGS) entry which is preliminary data.</text>
</comment>
<evidence type="ECO:0000313" key="2">
    <source>
        <dbReference type="Proteomes" id="UP001497680"/>
    </source>
</evidence>
<dbReference type="Proteomes" id="UP001497680">
    <property type="component" value="Unassembled WGS sequence"/>
</dbReference>
<accession>A0ACC0DFZ3</accession>
<organism evidence="1 2">
    <name type="scientific">Hypoxylon rubiginosum</name>
    <dbReference type="NCBI Taxonomy" id="110542"/>
    <lineage>
        <taxon>Eukaryota</taxon>
        <taxon>Fungi</taxon>
        <taxon>Dikarya</taxon>
        <taxon>Ascomycota</taxon>
        <taxon>Pezizomycotina</taxon>
        <taxon>Sordariomycetes</taxon>
        <taxon>Xylariomycetidae</taxon>
        <taxon>Xylariales</taxon>
        <taxon>Hypoxylaceae</taxon>
        <taxon>Hypoxylon</taxon>
    </lineage>
</organism>
<reference evidence="1 2" key="1">
    <citation type="journal article" date="2022" name="New Phytol.">
        <title>Ecological generalism drives hyperdiversity of secondary metabolite gene clusters in xylarialean endophytes.</title>
        <authorList>
            <person name="Franco M.E.E."/>
            <person name="Wisecaver J.H."/>
            <person name="Arnold A.E."/>
            <person name="Ju Y.M."/>
            <person name="Slot J.C."/>
            <person name="Ahrendt S."/>
            <person name="Moore L.P."/>
            <person name="Eastman K.E."/>
            <person name="Scott K."/>
            <person name="Konkel Z."/>
            <person name="Mondo S.J."/>
            <person name="Kuo A."/>
            <person name="Hayes R.D."/>
            <person name="Haridas S."/>
            <person name="Andreopoulos B."/>
            <person name="Riley R."/>
            <person name="LaButti K."/>
            <person name="Pangilinan J."/>
            <person name="Lipzen A."/>
            <person name="Amirebrahimi M."/>
            <person name="Yan J."/>
            <person name="Adam C."/>
            <person name="Keymanesh K."/>
            <person name="Ng V."/>
            <person name="Louie K."/>
            <person name="Northen T."/>
            <person name="Drula E."/>
            <person name="Henrissat B."/>
            <person name="Hsieh H.M."/>
            <person name="Youens-Clark K."/>
            <person name="Lutzoni F."/>
            <person name="Miadlikowska J."/>
            <person name="Eastwood D.C."/>
            <person name="Hamelin R.C."/>
            <person name="Grigoriev I.V."/>
            <person name="U'Ren J.M."/>
        </authorList>
    </citation>
    <scope>NUCLEOTIDE SEQUENCE [LARGE SCALE GENOMIC DNA]</scope>
    <source>
        <strain evidence="1 2">ER1909</strain>
    </source>
</reference>
<evidence type="ECO:0000313" key="1">
    <source>
        <dbReference type="EMBL" id="KAI6091631.1"/>
    </source>
</evidence>
<proteinExistence type="predicted"/>
<dbReference type="EMBL" id="MU394286">
    <property type="protein sequence ID" value="KAI6091631.1"/>
    <property type="molecule type" value="Genomic_DNA"/>
</dbReference>
<sequence>MEPLAALGVAAAAIQFFDFTKNLLKNIKALHNAQDNHSFQSVFEAAEQLADLKNTFQYRPDISFNDNAEVSRQHKALGELFSRCALVAVELLGFLRNLNHKSEDSKLSKLDELQRIFRANETLKKFRGFEAQINAYQSQLTIGLLAYMNAKLDASSYHQDARLTQLQDGQSKVMGILALSQERIIDASVENNEKVLAAVLKLTDGGAMIITEGKDATINPNLNTLHMMRLQSDPSENRQEASLLSPQRAFVQRVLSRLKFRHIRDRYDTVKKKHGKTLEWVFESRDSNLPWSPFPSWFISDGVCYWINGKPGSGKTTLMKFISQDSRTKSLARTWAGHNRVLIASFFFWNLGPFGIQKSQSGLLRALLHDILKQDPTLILKVVPELCYDILEPNSPSQISEPTLQELERWFKRLLQSACPTMRLCFLIDGVDEYTGDLDRLLDVILGESNHFVKFIVSSRPTIPCEGAFSRYPSLRLQDLTQADIRGYAQETFNKRPDILQDLLDPESLSVVIEDITKRSSGVFLWVELVVKSLLNGITNGDSISELQMRLQQLPTDLAELHRQILSSIPPRYRFQAANFFRIMVQSAEYEACRERPYPVSALRMSFVENSHDTTISASIKAMSADEVWKRCTLVDRRIRSRCCGLLEINSRPTTGMNYANYPLEPYSQHSVTRALFVEFIHRSVVEFFAGTDELGRLFQGNTYTIDDPRISLFCSYVHILKGISPVYSLSAPLRNNNWTLPIVMDTLMDALDIENSCYYLEPKLLNELDRAMSYHYYGEQAFLSPSERYWVEALLFEAFRNNRKKPMSRIVPLLGRFGFRGIAVLLPLPSYVRDWLKTELLDPHETREVCTELLHGWALAKFTFAVNLENPKQPRDEERLKQNTEDDSIRKAFQDTLLLPPWTPSNTNLVQILLESGADPNRQIGDNPSAFHMFLCLTVAYQVHDEASAFHVRRMLELFASHGVTTDQVFPRHQWFEDRLFQIARRVPDLTWTGGLGTWTTVEFFRFVENHYKKLARKGVKVGNLEGIQSIVLGSAPGAAGTLSCENVQKKSSETTSVGRTGGVSVVERSWSMRLLILCSGRRK</sequence>